<sequence length="44" mass="5279">MPKVCLWSDRLKTNYYKEKLQMGFSFENYIADLIATRYDIDLGQ</sequence>
<comment type="caution">
    <text evidence="1">The sequence shown here is derived from an EMBL/GenBank/DDBJ whole genome shotgun (WGS) entry which is preliminary data.</text>
</comment>
<protein>
    <submittedName>
        <fullName evidence="1">Uncharacterized protein</fullName>
    </submittedName>
</protein>
<reference evidence="1" key="1">
    <citation type="journal article" date="2012" name="PLoS ONE">
        <title>Gene sets for utilization of primary and secondary nutrition supplies in the distal gut of endangered iberian lynx.</title>
        <authorList>
            <person name="Alcaide M."/>
            <person name="Messina E."/>
            <person name="Richter M."/>
            <person name="Bargiela R."/>
            <person name="Peplies J."/>
            <person name="Huws S.A."/>
            <person name="Newbold C.J."/>
            <person name="Golyshin P.N."/>
            <person name="Simon M.A."/>
            <person name="Lopez G."/>
            <person name="Yakimov M.M."/>
            <person name="Ferrer M."/>
        </authorList>
    </citation>
    <scope>NUCLEOTIDE SEQUENCE</scope>
</reference>
<proteinExistence type="predicted"/>
<accession>J9D9E3</accession>
<gene>
    <name evidence="1" type="ORF">EVA_02429</name>
</gene>
<dbReference type="AlphaFoldDB" id="J9D9E3"/>
<dbReference type="EMBL" id="AMCI01000385">
    <property type="protein sequence ID" value="EJX09471.1"/>
    <property type="molecule type" value="Genomic_DNA"/>
</dbReference>
<organism evidence="1">
    <name type="scientific">gut metagenome</name>
    <dbReference type="NCBI Taxonomy" id="749906"/>
    <lineage>
        <taxon>unclassified sequences</taxon>
        <taxon>metagenomes</taxon>
        <taxon>organismal metagenomes</taxon>
    </lineage>
</organism>
<name>J9D9E3_9ZZZZ</name>
<evidence type="ECO:0000313" key="1">
    <source>
        <dbReference type="EMBL" id="EJX09471.1"/>
    </source>
</evidence>